<organism evidence="3 4">
    <name type="scientific">Sedimentisphaera cyanobacteriorum</name>
    <dbReference type="NCBI Taxonomy" id="1940790"/>
    <lineage>
        <taxon>Bacteria</taxon>
        <taxon>Pseudomonadati</taxon>
        <taxon>Planctomycetota</taxon>
        <taxon>Phycisphaerae</taxon>
        <taxon>Sedimentisphaerales</taxon>
        <taxon>Sedimentisphaeraceae</taxon>
        <taxon>Sedimentisphaera</taxon>
    </lineage>
</organism>
<dbReference type="CDD" id="cd16345">
    <property type="entry name" value="LMWP_ArsC"/>
    <property type="match status" value="1"/>
</dbReference>
<gene>
    <name evidence="3" type="primary">arsC_2</name>
    <name evidence="3" type="ORF">L21SP3_02012</name>
</gene>
<keyword evidence="1" id="KW-0059">Arsenical resistance</keyword>
<dbReference type="SUPFAM" id="SSF52788">
    <property type="entry name" value="Phosphotyrosine protein phosphatases I"/>
    <property type="match status" value="1"/>
</dbReference>
<dbReference type="GO" id="GO:0046685">
    <property type="term" value="P:response to arsenic-containing substance"/>
    <property type="evidence" value="ECO:0007669"/>
    <property type="project" value="UniProtKB-KW"/>
</dbReference>
<dbReference type="SMART" id="SM00226">
    <property type="entry name" value="LMWPc"/>
    <property type="match status" value="1"/>
</dbReference>
<dbReference type="PANTHER" id="PTHR43428:SF1">
    <property type="entry name" value="ARSENATE REDUCTASE"/>
    <property type="match status" value="1"/>
</dbReference>
<dbReference type="PANTHER" id="PTHR43428">
    <property type="entry name" value="ARSENATE REDUCTASE"/>
    <property type="match status" value="1"/>
</dbReference>
<dbReference type="Pfam" id="PF01451">
    <property type="entry name" value="LMWPc"/>
    <property type="match status" value="1"/>
</dbReference>
<dbReference type="KEGG" id="pbu:L21SP3_02012"/>
<dbReference type="GO" id="GO:0016491">
    <property type="term" value="F:oxidoreductase activity"/>
    <property type="evidence" value="ECO:0007669"/>
    <property type="project" value="UniProtKB-KW"/>
</dbReference>
<evidence type="ECO:0000313" key="4">
    <source>
        <dbReference type="Proteomes" id="UP000188273"/>
    </source>
</evidence>
<dbReference type="STRING" id="1940790.L21SP3_02012"/>
<protein>
    <submittedName>
        <fullName evidence="3">Arsenate reductase</fullName>
        <ecNumber evidence="3">1.20.4.-</ecNumber>
    </submittedName>
</protein>
<evidence type="ECO:0000313" key="3">
    <source>
        <dbReference type="EMBL" id="AQQ10184.1"/>
    </source>
</evidence>
<evidence type="ECO:0000256" key="1">
    <source>
        <dbReference type="ARBA" id="ARBA00022849"/>
    </source>
</evidence>
<keyword evidence="4" id="KW-1185">Reference proteome</keyword>
<dbReference type="InterPro" id="IPR023485">
    <property type="entry name" value="Ptyr_pPase"/>
</dbReference>
<accession>A0A1Q2HSE0</accession>
<proteinExistence type="predicted"/>
<dbReference type="EC" id="1.20.4.-" evidence="3"/>
<dbReference type="InterPro" id="IPR036196">
    <property type="entry name" value="Ptyr_pPase_sf"/>
</dbReference>
<feature type="domain" description="Phosphotyrosine protein phosphatase I" evidence="2">
    <location>
        <begin position="7"/>
        <end position="139"/>
    </location>
</feature>
<dbReference type="RefSeq" id="WP_077541149.1">
    <property type="nucleotide sequence ID" value="NZ_CP019633.1"/>
</dbReference>
<dbReference type="OrthoDB" id="9784339at2"/>
<dbReference type="Gene3D" id="3.40.50.2300">
    <property type="match status" value="1"/>
</dbReference>
<name>A0A1Q2HSE0_9BACT</name>
<keyword evidence="3" id="KW-0560">Oxidoreductase</keyword>
<dbReference type="EMBL" id="CP019633">
    <property type="protein sequence ID" value="AQQ10184.1"/>
    <property type="molecule type" value="Genomic_DNA"/>
</dbReference>
<sequence>MEDKENLKVLFLCTGNSCRSQMAEGWARNLKSDCIEPYSAGIETHGLNPNAVKVMAEAGVDISGHRSKHLNELRNIEFDYVVTVCGHANENCPMFPGKTKVVHAGFEDPPKLAEDAATVEEALNCYRKVRDEIKEFVLRLPQYLT</sequence>
<evidence type="ECO:0000259" key="2">
    <source>
        <dbReference type="SMART" id="SM00226"/>
    </source>
</evidence>
<dbReference type="Proteomes" id="UP000188273">
    <property type="component" value="Chromosome"/>
</dbReference>
<reference evidence="4" key="1">
    <citation type="submission" date="2017-02" db="EMBL/GenBank/DDBJ databases">
        <title>Comparative genomics and description of representatives of a novel lineage of planctomycetes thriving in anoxic sediments.</title>
        <authorList>
            <person name="Spring S."/>
            <person name="Bunk B."/>
            <person name="Sproer C."/>
            <person name="Klenk H.-P."/>
        </authorList>
    </citation>
    <scope>NUCLEOTIDE SEQUENCE [LARGE SCALE GENOMIC DNA]</scope>
    <source>
        <strain evidence="4">L21-RPul-D3</strain>
    </source>
</reference>
<dbReference type="AlphaFoldDB" id="A0A1Q2HSE0"/>